<name>A0A059FNC2_9PROT</name>
<reference evidence="2 3" key="1">
    <citation type="submission" date="2013-04" db="EMBL/GenBank/DDBJ databases">
        <title>Hyphomonas hirschiana VP5 Genome Sequencing.</title>
        <authorList>
            <person name="Lai Q."/>
            <person name="Shao Z."/>
        </authorList>
    </citation>
    <scope>NUCLEOTIDE SEQUENCE [LARGE SCALE GENOMIC DNA]</scope>
    <source>
        <strain evidence="2 3">VP5</strain>
    </source>
</reference>
<evidence type="ECO:0000256" key="1">
    <source>
        <dbReference type="SAM" id="MobiDB-lite"/>
    </source>
</evidence>
<feature type="compositionally biased region" description="Acidic residues" evidence="1">
    <location>
        <begin position="107"/>
        <end position="119"/>
    </location>
</feature>
<dbReference type="RefSeq" id="WP_011648323.1">
    <property type="nucleotide sequence ID" value="NZ_ARYI01000010.1"/>
</dbReference>
<proteinExistence type="predicted"/>
<sequence length="168" mass="18627">MAREVDERKKRAALRKLRRAALLAEQGLGPPLSDWEREFLEEVEGRIEKFGSAFADPMKGSDGEALSSLQQAKLREIDKKARGKPTRGFQNRKPMGMKRKPPLRDQEPDDMPDPPDAEDAPLSPPARSKPALVPASSLSPPEPGKITRLRQTKPKLTVIEGGSKKTEN</sequence>
<accession>A0A059FNC2</accession>
<dbReference type="PATRIC" id="fig|1280951.3.peg.2439"/>
<dbReference type="AlphaFoldDB" id="A0A059FNC2"/>
<keyword evidence="3" id="KW-1185">Reference proteome</keyword>
<comment type="caution">
    <text evidence="2">The sequence shown here is derived from an EMBL/GenBank/DDBJ whole genome shotgun (WGS) entry which is preliminary data.</text>
</comment>
<feature type="compositionally biased region" description="Low complexity" evidence="1">
    <location>
        <begin position="125"/>
        <end position="139"/>
    </location>
</feature>
<feature type="region of interest" description="Disordered" evidence="1">
    <location>
        <begin position="53"/>
        <end position="168"/>
    </location>
</feature>
<evidence type="ECO:0000313" key="3">
    <source>
        <dbReference type="Proteomes" id="UP000025061"/>
    </source>
</evidence>
<dbReference type="EMBL" id="ARYI01000010">
    <property type="protein sequence ID" value="KCZ91973.1"/>
    <property type="molecule type" value="Genomic_DNA"/>
</dbReference>
<dbReference type="Proteomes" id="UP000025061">
    <property type="component" value="Unassembled WGS sequence"/>
</dbReference>
<evidence type="ECO:0000313" key="2">
    <source>
        <dbReference type="EMBL" id="KCZ91973.1"/>
    </source>
</evidence>
<organism evidence="2 3">
    <name type="scientific">Hyphomonas hirschiana VP5</name>
    <dbReference type="NCBI Taxonomy" id="1280951"/>
    <lineage>
        <taxon>Bacteria</taxon>
        <taxon>Pseudomonadati</taxon>
        <taxon>Pseudomonadota</taxon>
        <taxon>Alphaproteobacteria</taxon>
        <taxon>Hyphomonadales</taxon>
        <taxon>Hyphomonadaceae</taxon>
        <taxon>Hyphomonas</taxon>
    </lineage>
</organism>
<gene>
    <name evidence="2" type="ORF">HHI_12109</name>
</gene>
<protein>
    <submittedName>
        <fullName evidence="2">Uncharacterized protein</fullName>
    </submittedName>
</protein>